<dbReference type="InterPro" id="IPR026889">
    <property type="entry name" value="Zn_Tnp"/>
</dbReference>
<feature type="compositionally biased region" description="Polar residues" evidence="1">
    <location>
        <begin position="162"/>
        <end position="171"/>
    </location>
</feature>
<dbReference type="AlphaFoldDB" id="Q5QG05"/>
<name>Q5QG05_PSESH</name>
<feature type="domain" description="Transposase zinc-binding" evidence="2">
    <location>
        <begin position="28"/>
        <end position="117"/>
    </location>
</feature>
<protein>
    <submittedName>
        <fullName evidence="3">Putative transposase</fullName>
    </submittedName>
</protein>
<dbReference type="Pfam" id="PF14319">
    <property type="entry name" value="Zn_Tnp_IS91"/>
    <property type="match status" value="1"/>
</dbReference>
<proteinExistence type="predicted"/>
<dbReference type="PANTHER" id="PTHR37023:SF1">
    <property type="entry name" value="ISSOD25 TRANSPOSASE TNPA_ISSOD25"/>
    <property type="match status" value="1"/>
</dbReference>
<reference evidence="3" key="1">
    <citation type="journal article" date="2000" name="EMBO J.">
        <title>Cultivar-specific avirulence and virulence functions assigned to avrPphF in Pseudomonas syringae pv. phaseolicola, the cause of bean halo-blight disease.</title>
        <authorList>
            <person name="Tsiamis G."/>
            <person name="Mansfield J.W."/>
            <person name="Hockenhull R."/>
            <person name="Jackson R.W."/>
            <person name="Sesma A."/>
            <person name="Athanassopoulos E."/>
            <person name="Bennett M.A."/>
            <person name="Stevens C."/>
            <person name="Vivian A."/>
            <person name="Taylor J.D."/>
            <person name="Murillo J."/>
        </authorList>
    </citation>
    <scope>NUCLEOTIDE SEQUENCE</scope>
    <source>
        <strain evidence="3">1449B</strain>
        <plasmid evidence="3">pAV520</plasmid>
    </source>
</reference>
<evidence type="ECO:0000256" key="1">
    <source>
        <dbReference type="SAM" id="MobiDB-lite"/>
    </source>
</evidence>
<evidence type="ECO:0000313" key="3">
    <source>
        <dbReference type="EMBL" id="AAV68742.1"/>
    </source>
</evidence>
<geneLocation type="plasmid" evidence="3">
    <name>pAV520</name>
</geneLocation>
<feature type="region of interest" description="Disordered" evidence="1">
    <location>
        <begin position="153"/>
        <end position="202"/>
    </location>
</feature>
<accession>Q5QG05</accession>
<sequence length="202" mass="21990">MKPAYPPLLLQMSPAYTPRPLKNLFTANQCWAHLLEEGGLRDIEVESVTKMLACGTSILGVKHYTCGNHSCPHVKYLCNTCHCRACPSCGKKATDQWITVQNNRLPDCPWQHLVFTLPDTDRRLERLWPSAQNTASVSVLASPSSVLHRPLAGTARRPDWPENQNTGSSGNAFPGCAAPPGKACRPGSAFPADRSVCGDPGR</sequence>
<evidence type="ECO:0000259" key="2">
    <source>
        <dbReference type="Pfam" id="PF14319"/>
    </source>
</evidence>
<organism evidence="3">
    <name type="scientific">Pseudomonas savastanoi pv. phaseolicola</name>
    <name type="common">Pseudomonas syringae pv. phaseolicola</name>
    <dbReference type="NCBI Taxonomy" id="319"/>
    <lineage>
        <taxon>Bacteria</taxon>
        <taxon>Pseudomonadati</taxon>
        <taxon>Pseudomonadota</taxon>
        <taxon>Gammaproteobacteria</taxon>
        <taxon>Pseudomonadales</taxon>
        <taxon>Pseudomonadaceae</taxon>
        <taxon>Pseudomonas</taxon>
    </lineage>
</organism>
<dbReference type="PANTHER" id="PTHR37023">
    <property type="entry name" value="TRANSPOSASE"/>
    <property type="match status" value="1"/>
</dbReference>
<keyword evidence="3" id="KW-0614">Plasmid</keyword>
<dbReference type="EMBL" id="AY603426">
    <property type="protein sequence ID" value="AAV68742.1"/>
    <property type="molecule type" value="Genomic_DNA"/>
</dbReference>
<reference evidence="3" key="2">
    <citation type="submission" date="2004-04" db="EMBL/GenBank/DDBJ databases">
        <authorList>
            <person name="Tsiamis G."/>
            <person name="Mansfield J.W."/>
        </authorList>
    </citation>
    <scope>NUCLEOTIDE SEQUENCE</scope>
    <source>
        <strain evidence="3">1449B</strain>
        <plasmid evidence="3">pAV520</plasmid>
    </source>
</reference>